<reference evidence="4" key="1">
    <citation type="journal article" date="2005" name="Nature">
        <title>The map-based sequence of the rice genome.</title>
        <authorList>
            <consortium name="International rice genome sequencing project (IRGSP)"/>
            <person name="Matsumoto T."/>
            <person name="Wu J."/>
            <person name="Kanamori H."/>
            <person name="Katayose Y."/>
            <person name="Fujisawa M."/>
            <person name="Namiki N."/>
            <person name="Mizuno H."/>
            <person name="Yamamoto K."/>
            <person name="Antonio B.A."/>
            <person name="Baba T."/>
            <person name="Sakata K."/>
            <person name="Nagamura Y."/>
            <person name="Aoki H."/>
            <person name="Arikawa K."/>
            <person name="Arita K."/>
            <person name="Bito T."/>
            <person name="Chiden Y."/>
            <person name="Fujitsuka N."/>
            <person name="Fukunaka R."/>
            <person name="Hamada M."/>
            <person name="Harada C."/>
            <person name="Hayashi A."/>
            <person name="Hijishita S."/>
            <person name="Honda M."/>
            <person name="Hosokawa S."/>
            <person name="Ichikawa Y."/>
            <person name="Idonuma A."/>
            <person name="Iijima M."/>
            <person name="Ikeda M."/>
            <person name="Ikeno M."/>
            <person name="Ito K."/>
            <person name="Ito S."/>
            <person name="Ito T."/>
            <person name="Ito Y."/>
            <person name="Ito Y."/>
            <person name="Iwabuchi A."/>
            <person name="Kamiya K."/>
            <person name="Karasawa W."/>
            <person name="Kurita K."/>
            <person name="Katagiri S."/>
            <person name="Kikuta A."/>
            <person name="Kobayashi H."/>
            <person name="Kobayashi N."/>
            <person name="Machita K."/>
            <person name="Maehara T."/>
            <person name="Masukawa M."/>
            <person name="Mizubayashi T."/>
            <person name="Mukai Y."/>
            <person name="Nagasaki H."/>
            <person name="Nagata Y."/>
            <person name="Naito S."/>
            <person name="Nakashima M."/>
            <person name="Nakama Y."/>
            <person name="Nakamichi Y."/>
            <person name="Nakamura M."/>
            <person name="Meguro A."/>
            <person name="Negishi M."/>
            <person name="Ohta I."/>
            <person name="Ohta T."/>
            <person name="Okamoto M."/>
            <person name="Ono N."/>
            <person name="Saji S."/>
            <person name="Sakaguchi M."/>
            <person name="Sakai K."/>
            <person name="Shibata M."/>
            <person name="Shimokawa T."/>
            <person name="Song J."/>
            <person name="Takazaki Y."/>
            <person name="Terasawa K."/>
            <person name="Tsugane M."/>
            <person name="Tsuji K."/>
            <person name="Ueda S."/>
            <person name="Waki K."/>
            <person name="Yamagata H."/>
            <person name="Yamamoto M."/>
            <person name="Yamamoto S."/>
            <person name="Yamane H."/>
            <person name="Yoshiki S."/>
            <person name="Yoshihara R."/>
            <person name="Yukawa K."/>
            <person name="Zhong H."/>
            <person name="Yano M."/>
            <person name="Yuan Q."/>
            <person name="Ouyang S."/>
            <person name="Liu J."/>
            <person name="Jones K.M."/>
            <person name="Gansberger K."/>
            <person name="Moffat K."/>
            <person name="Hill J."/>
            <person name="Bera J."/>
            <person name="Fadrosh D."/>
            <person name="Jin S."/>
            <person name="Johri S."/>
            <person name="Kim M."/>
            <person name="Overton L."/>
            <person name="Reardon M."/>
            <person name="Tsitrin T."/>
            <person name="Vuong H."/>
            <person name="Weaver B."/>
            <person name="Ciecko A."/>
            <person name="Tallon L."/>
            <person name="Jackson J."/>
            <person name="Pai G."/>
            <person name="Aken S.V."/>
            <person name="Utterback T."/>
            <person name="Reidmuller S."/>
            <person name="Feldblyum T."/>
            <person name="Hsiao J."/>
            <person name="Zismann V."/>
            <person name="Iobst S."/>
            <person name="de Vazeille A.R."/>
            <person name="Buell C.R."/>
            <person name="Ying K."/>
            <person name="Li Y."/>
            <person name="Lu T."/>
            <person name="Huang Y."/>
            <person name="Zhao Q."/>
            <person name="Feng Q."/>
            <person name="Zhang L."/>
            <person name="Zhu J."/>
            <person name="Weng Q."/>
            <person name="Mu J."/>
            <person name="Lu Y."/>
            <person name="Fan D."/>
            <person name="Liu Y."/>
            <person name="Guan J."/>
            <person name="Zhang Y."/>
            <person name="Yu S."/>
            <person name="Liu X."/>
            <person name="Zhang Y."/>
            <person name="Hong G."/>
            <person name="Han B."/>
            <person name="Choisne N."/>
            <person name="Demange N."/>
            <person name="Orjeda G."/>
            <person name="Samain S."/>
            <person name="Cattolico L."/>
            <person name="Pelletier E."/>
            <person name="Couloux A."/>
            <person name="Segurens B."/>
            <person name="Wincker P."/>
            <person name="D'Hont A."/>
            <person name="Scarpelli C."/>
            <person name="Weissenbach J."/>
            <person name="Salanoubat M."/>
            <person name="Quetier F."/>
            <person name="Yu Y."/>
            <person name="Kim H.R."/>
            <person name="Rambo T."/>
            <person name="Currie J."/>
            <person name="Collura K."/>
            <person name="Luo M."/>
            <person name="Yang T."/>
            <person name="Ammiraju J.S.S."/>
            <person name="Engler F."/>
            <person name="Soderlund C."/>
            <person name="Wing R.A."/>
            <person name="Palmer L.E."/>
            <person name="de la Bastide M."/>
            <person name="Spiegel L."/>
            <person name="Nascimento L."/>
            <person name="Zutavern T."/>
            <person name="O'Shaughnessy A."/>
            <person name="Dike S."/>
            <person name="Dedhia N."/>
            <person name="Preston R."/>
            <person name="Balija V."/>
            <person name="McCombie W.R."/>
            <person name="Chow T."/>
            <person name="Chen H."/>
            <person name="Chung M."/>
            <person name="Chen C."/>
            <person name="Shaw J."/>
            <person name="Wu H."/>
            <person name="Hsiao K."/>
            <person name="Chao Y."/>
            <person name="Chu M."/>
            <person name="Cheng C."/>
            <person name="Hour A."/>
            <person name="Lee P."/>
            <person name="Lin S."/>
            <person name="Lin Y."/>
            <person name="Liou J."/>
            <person name="Liu S."/>
            <person name="Hsing Y."/>
            <person name="Raghuvanshi S."/>
            <person name="Mohanty A."/>
            <person name="Bharti A.K."/>
            <person name="Gaur A."/>
            <person name="Gupta V."/>
            <person name="Kumar D."/>
            <person name="Ravi V."/>
            <person name="Vij S."/>
            <person name="Kapur A."/>
            <person name="Khurana P."/>
            <person name="Khurana P."/>
            <person name="Khurana J.P."/>
            <person name="Tyagi A.K."/>
            <person name="Gaikwad K."/>
            <person name="Singh A."/>
            <person name="Dalal V."/>
            <person name="Srivastava S."/>
            <person name="Dixit A."/>
            <person name="Pal A.K."/>
            <person name="Ghazi I.A."/>
            <person name="Yadav M."/>
            <person name="Pandit A."/>
            <person name="Bhargava A."/>
            <person name="Sureshbabu K."/>
            <person name="Batra K."/>
            <person name="Sharma T.R."/>
            <person name="Mohapatra T."/>
            <person name="Singh N.K."/>
            <person name="Messing J."/>
            <person name="Nelson A.B."/>
            <person name="Fuks G."/>
            <person name="Kavchok S."/>
            <person name="Keizer G."/>
            <person name="Linton E."/>
            <person name="Llaca V."/>
            <person name="Song R."/>
            <person name="Tanyolac B."/>
            <person name="Young S."/>
            <person name="Ho-Il K."/>
            <person name="Hahn J.H."/>
            <person name="Sangsakoo G."/>
            <person name="Vanavichit A."/>
            <person name="de Mattos Luiz.A.T."/>
            <person name="Zimmer P.D."/>
            <person name="Malone G."/>
            <person name="Dellagostin O."/>
            <person name="de Oliveira A.C."/>
            <person name="Bevan M."/>
            <person name="Bancroft I."/>
            <person name="Minx P."/>
            <person name="Cordum H."/>
            <person name="Wilson R."/>
            <person name="Cheng Z."/>
            <person name="Jin W."/>
            <person name="Jiang J."/>
            <person name="Leong S.A."/>
            <person name="Iwama H."/>
            <person name="Gojobori T."/>
            <person name="Itoh T."/>
            <person name="Niimura Y."/>
            <person name="Fujii Y."/>
            <person name="Habara T."/>
            <person name="Sakai H."/>
            <person name="Sato Y."/>
            <person name="Wilson G."/>
            <person name="Kumar K."/>
            <person name="McCouch S."/>
            <person name="Juretic N."/>
            <person name="Hoen D."/>
            <person name="Wright S."/>
            <person name="Bruskiewich R."/>
            <person name="Bureau T."/>
            <person name="Miyao A."/>
            <person name="Hirochika H."/>
            <person name="Nishikawa T."/>
            <person name="Kadowaki K."/>
            <person name="Sugiura M."/>
            <person name="Burr B."/>
            <person name="Sasaki T."/>
        </authorList>
    </citation>
    <scope>NUCLEOTIDE SEQUENCE [LARGE SCALE GENOMIC DNA]</scope>
    <source>
        <strain evidence="4">cv. Nipponbare</strain>
    </source>
</reference>
<dbReference type="SUPFAM" id="SSF52058">
    <property type="entry name" value="L domain-like"/>
    <property type="match status" value="1"/>
</dbReference>
<accession>A0A0P0YA15</accession>
<reference evidence="3 4" key="2">
    <citation type="journal article" date="2013" name="Plant Cell Physiol.">
        <title>Rice Annotation Project Database (RAP-DB): an integrative and interactive database for rice genomics.</title>
        <authorList>
            <person name="Sakai H."/>
            <person name="Lee S.S."/>
            <person name="Tanaka T."/>
            <person name="Numa H."/>
            <person name="Kim J."/>
            <person name="Kawahara Y."/>
            <person name="Wakimoto H."/>
            <person name="Yang C.C."/>
            <person name="Iwamoto M."/>
            <person name="Abe T."/>
            <person name="Yamada Y."/>
            <person name="Muto A."/>
            <person name="Inokuchi H."/>
            <person name="Ikemura T."/>
            <person name="Matsumoto T."/>
            <person name="Sasaki T."/>
            <person name="Itoh T."/>
        </authorList>
    </citation>
    <scope>NUCLEOTIDE SEQUENCE [LARGE SCALE GENOMIC DNA]</scope>
    <source>
        <strain evidence="4">cv. Nipponbare</strain>
    </source>
</reference>
<dbReference type="EMBL" id="AP014968">
    <property type="protein sequence ID" value="BAT17092.1"/>
    <property type="molecule type" value="Genomic_DNA"/>
</dbReference>
<dbReference type="Gene3D" id="3.80.10.10">
    <property type="entry name" value="Ribonuclease Inhibitor"/>
    <property type="match status" value="1"/>
</dbReference>
<organism evidence="3 4">
    <name type="scientific">Oryza sativa subsp. japonica</name>
    <name type="common">Rice</name>
    <dbReference type="NCBI Taxonomy" id="39947"/>
    <lineage>
        <taxon>Eukaryota</taxon>
        <taxon>Viridiplantae</taxon>
        <taxon>Streptophyta</taxon>
        <taxon>Embryophyta</taxon>
        <taxon>Tracheophyta</taxon>
        <taxon>Spermatophyta</taxon>
        <taxon>Magnoliopsida</taxon>
        <taxon>Liliopsida</taxon>
        <taxon>Poales</taxon>
        <taxon>Poaceae</taxon>
        <taxon>BOP clade</taxon>
        <taxon>Oryzoideae</taxon>
        <taxon>Oryzeae</taxon>
        <taxon>Oryzinae</taxon>
        <taxon>Oryza</taxon>
        <taxon>Oryza sativa</taxon>
    </lineage>
</organism>
<evidence type="ECO:0000256" key="1">
    <source>
        <dbReference type="ARBA" id="ARBA00022737"/>
    </source>
</evidence>
<name>A0A0P0YA15_ORYSJ</name>
<dbReference type="Gramene" id="Os12t0468300-00">
    <property type="protein sequence ID" value="Os12t0468300-00"/>
    <property type="gene ID" value="Os12g0468300"/>
</dbReference>
<reference evidence="3 4" key="3">
    <citation type="journal article" date="2013" name="Rice">
        <title>Improvement of the Oryza sativa Nipponbare reference genome using next generation sequence and optical map data.</title>
        <authorList>
            <person name="Kawahara Y."/>
            <person name="de la Bastide M."/>
            <person name="Hamilton J.P."/>
            <person name="Kanamori H."/>
            <person name="McCombie W.R."/>
            <person name="Ouyang S."/>
            <person name="Schwartz D.C."/>
            <person name="Tanaka T."/>
            <person name="Wu J."/>
            <person name="Zhou S."/>
            <person name="Childs K.L."/>
            <person name="Davidson R.M."/>
            <person name="Lin H."/>
            <person name="Quesada-Ocampo L."/>
            <person name="Vaillancourt B."/>
            <person name="Sakai H."/>
            <person name="Lee S.S."/>
            <person name="Kim J."/>
            <person name="Numa H."/>
            <person name="Itoh T."/>
            <person name="Buell C.R."/>
            <person name="Matsumoto T."/>
        </authorList>
    </citation>
    <scope>NUCLEOTIDE SEQUENCE [LARGE SCALE GENOMIC DNA]</scope>
    <source>
        <strain evidence="4">cv. Nipponbare</strain>
    </source>
</reference>
<dbReference type="PaxDb" id="39947-A0A0P0YA15"/>
<evidence type="ECO:0000313" key="4">
    <source>
        <dbReference type="Proteomes" id="UP000059680"/>
    </source>
</evidence>
<dbReference type="InParanoid" id="A0A0P0YA15"/>
<dbReference type="SMR" id="A0A0P0YA15"/>
<gene>
    <name evidence="3" type="ordered locus">Os12g0468300</name>
    <name evidence="3" type="ORF">OSNPB_120468300</name>
</gene>
<dbReference type="Pfam" id="PF23598">
    <property type="entry name" value="LRR_14"/>
    <property type="match status" value="1"/>
</dbReference>
<sequence>MHFQDTVSVGAGDDVSTMHFRDTVSVRPGDDEPILTKLDKPKFVLDQERRDIIDRIKMSARVIRAALQFKGDNSLIIRKSIHTVPEWMEQCDKLTMLEIRVKQLQSTGVHVLSNLPCLIDLDLTAQATPEDDIEIYTHRFPKLEKFILACDFLPCLKFCIGAMPQLQTLKLDDRRPAQLEQGCSSSSGAAAAQYGSSPLVGIEHLLKLEEVEVTANSSKVSAYRDAVQRHPRIQDIHVTFNTHDGSARTPK</sequence>
<dbReference type="InterPro" id="IPR055414">
    <property type="entry name" value="LRR_R13L4/SHOC2-like"/>
</dbReference>
<protein>
    <submittedName>
        <fullName evidence="3">Os12g0468300 protein</fullName>
    </submittedName>
</protein>
<evidence type="ECO:0000313" key="3">
    <source>
        <dbReference type="EMBL" id="BAT17092.1"/>
    </source>
</evidence>
<dbReference type="AlphaFoldDB" id="A0A0P0YA15"/>
<dbReference type="STRING" id="39947.A0A0P0YA15"/>
<evidence type="ECO:0000259" key="2">
    <source>
        <dbReference type="Pfam" id="PF23598"/>
    </source>
</evidence>
<dbReference type="InterPro" id="IPR032675">
    <property type="entry name" value="LRR_dom_sf"/>
</dbReference>
<dbReference type="Proteomes" id="UP000059680">
    <property type="component" value="Chromosome 12"/>
</dbReference>
<feature type="domain" description="Disease resistance R13L4/SHOC-2-like LRR" evidence="2">
    <location>
        <begin position="75"/>
        <end position="221"/>
    </location>
</feature>
<proteinExistence type="predicted"/>
<keyword evidence="4" id="KW-1185">Reference proteome</keyword>
<keyword evidence="1" id="KW-0677">Repeat</keyword>